<accession>A0A2N0H3N6</accession>
<proteinExistence type="predicted"/>
<comment type="caution">
    <text evidence="6">The sequence shown here is derived from an EMBL/GenBank/DDBJ whole genome shotgun (WGS) entry which is preliminary data.</text>
</comment>
<evidence type="ECO:0000256" key="1">
    <source>
        <dbReference type="ARBA" id="ARBA00001968"/>
    </source>
</evidence>
<evidence type="ECO:0000313" key="6">
    <source>
        <dbReference type="EMBL" id="PKB13556.1"/>
    </source>
</evidence>
<dbReference type="Pfam" id="PF03737">
    <property type="entry name" value="RraA-like"/>
    <property type="match status" value="1"/>
</dbReference>
<evidence type="ECO:0000256" key="4">
    <source>
        <dbReference type="ARBA" id="ARBA00030169"/>
    </source>
</evidence>
<sequence length="232" mass="24106">MSEDDAPTDDQSIADRLGSFDTCTISDALDTLGLTGAVIGLAPLTIPGRRIAGEAVTVKLGPPLAGLPKRHLCAAAVMSARNGEVIVIEHRGRADVSGWGGLLSRGAIKYGLAGVIIDGACRDVDESRELGLPIFGRNAVPVTARGRIAEHAWDCPVTIGTVVVKPGDWVVADGSGVVFVDPNRLNDVLREAERISAREAAMALAIEAGSPLDQVLGANYEDLLNGAESNHG</sequence>
<keyword evidence="7" id="KW-1185">Reference proteome</keyword>
<dbReference type="GO" id="GO:0046872">
    <property type="term" value="F:metal ion binding"/>
    <property type="evidence" value="ECO:0007669"/>
    <property type="project" value="UniProtKB-KW"/>
</dbReference>
<evidence type="ECO:0000313" key="7">
    <source>
        <dbReference type="Proteomes" id="UP000232587"/>
    </source>
</evidence>
<feature type="binding site" evidence="5">
    <location>
        <position position="122"/>
    </location>
    <ligand>
        <name>substrate</name>
    </ligand>
</feature>
<dbReference type="PANTHER" id="PTHR33254">
    <property type="entry name" value="4-HYDROXY-4-METHYL-2-OXOGLUTARATE ALDOLASE 3-RELATED"/>
    <property type="match status" value="1"/>
</dbReference>
<name>A0A2N0H3N6_9SPHN</name>
<feature type="binding site" evidence="5">
    <location>
        <position position="123"/>
    </location>
    <ligand>
        <name>substrate</name>
    </ligand>
</feature>
<dbReference type="EMBL" id="PHUF01000006">
    <property type="protein sequence ID" value="PKB13556.1"/>
    <property type="molecule type" value="Genomic_DNA"/>
</dbReference>
<dbReference type="SUPFAM" id="SSF89562">
    <property type="entry name" value="RraA-like"/>
    <property type="match status" value="1"/>
</dbReference>
<dbReference type="Proteomes" id="UP000232587">
    <property type="component" value="Unassembled WGS sequence"/>
</dbReference>
<evidence type="ECO:0000256" key="5">
    <source>
        <dbReference type="PIRSR" id="PIRSR605493-1"/>
    </source>
</evidence>
<keyword evidence="5" id="KW-0479">Metal-binding</keyword>
<protein>
    <recommendedName>
        <fullName evidence="2">Putative 4-hydroxy-4-methyl-2-oxoglutarate aldolase</fullName>
    </recommendedName>
    <alternativeName>
        <fullName evidence="3">Regulator of ribonuclease activity homolog</fullName>
    </alternativeName>
    <alternativeName>
        <fullName evidence="4">RraA-like protein</fullName>
    </alternativeName>
</protein>
<dbReference type="InterPro" id="IPR036704">
    <property type="entry name" value="RraA/RraA-like_sf"/>
</dbReference>
<evidence type="ECO:0000256" key="2">
    <source>
        <dbReference type="ARBA" id="ARBA00016549"/>
    </source>
</evidence>
<dbReference type="Gene3D" id="3.50.30.40">
    <property type="entry name" value="Ribonuclease E inhibitor RraA/RraA-like"/>
    <property type="match status" value="1"/>
</dbReference>
<dbReference type="InterPro" id="IPR005493">
    <property type="entry name" value="RraA/RraA-like"/>
</dbReference>
<feature type="binding site" evidence="5">
    <location>
        <begin position="100"/>
        <end position="103"/>
    </location>
    <ligand>
        <name>substrate</name>
    </ligand>
</feature>
<dbReference type="PANTHER" id="PTHR33254:SF4">
    <property type="entry name" value="4-HYDROXY-4-METHYL-2-OXOGLUTARATE ALDOLASE 3-RELATED"/>
    <property type="match status" value="1"/>
</dbReference>
<organism evidence="6 7">
    <name type="scientific">Novosphingobium kunmingense</name>
    <dbReference type="NCBI Taxonomy" id="1211806"/>
    <lineage>
        <taxon>Bacteria</taxon>
        <taxon>Pseudomonadati</taxon>
        <taxon>Pseudomonadota</taxon>
        <taxon>Alphaproteobacteria</taxon>
        <taxon>Sphingomonadales</taxon>
        <taxon>Sphingomonadaceae</taxon>
        <taxon>Novosphingobium</taxon>
    </lineage>
</organism>
<evidence type="ECO:0000256" key="3">
    <source>
        <dbReference type="ARBA" id="ARBA00029596"/>
    </source>
</evidence>
<dbReference type="RefSeq" id="WP_010890993.1">
    <property type="nucleotide sequence ID" value="NZ_PHUF01000006.1"/>
</dbReference>
<gene>
    <name evidence="6" type="ORF">B0I00_2992</name>
</gene>
<dbReference type="AlphaFoldDB" id="A0A2N0H3N6"/>
<keyword evidence="5" id="KW-0460">Magnesium</keyword>
<dbReference type="CDD" id="cd16841">
    <property type="entry name" value="RraA_family"/>
    <property type="match status" value="1"/>
</dbReference>
<comment type="cofactor">
    <cofactor evidence="5">
        <name>Mg(2+)</name>
        <dbReference type="ChEBI" id="CHEBI:18420"/>
    </cofactor>
</comment>
<dbReference type="OrthoDB" id="9812532at2"/>
<reference evidence="6 7" key="1">
    <citation type="submission" date="2017-11" db="EMBL/GenBank/DDBJ databases">
        <title>Genomic Encyclopedia of Type Strains, Phase III (KMG-III): the genomes of soil and plant-associated and newly described type strains.</title>
        <authorList>
            <person name="Whitman W."/>
        </authorList>
    </citation>
    <scope>NUCLEOTIDE SEQUENCE [LARGE SCALE GENOMIC DNA]</scope>
    <source>
        <strain evidence="6 7">CGMCC 1.12274</strain>
    </source>
</reference>
<comment type="cofactor">
    <cofactor evidence="1">
        <name>a divalent metal cation</name>
        <dbReference type="ChEBI" id="CHEBI:60240"/>
    </cofactor>
</comment>